<dbReference type="EMBL" id="CAJNOB010000028">
    <property type="protein sequence ID" value="CAF0700242.1"/>
    <property type="molecule type" value="Genomic_DNA"/>
</dbReference>
<accession>A0A8J2FSQ6</accession>
<sequence length="80" mass="8514">MGSHPPGVWKLPTRRGCLVERLKLAGEGLVSAHQPVGQEGYSRSAAIESAVLKDGVVACWLGPLGCWKARFSQPCGIRSV</sequence>
<comment type="caution">
    <text evidence="1">The sequence shown here is derived from an EMBL/GenBank/DDBJ whole genome shotgun (WGS) entry which is preliminary data.</text>
</comment>
<dbReference type="Proteomes" id="UP000663859">
    <property type="component" value="Unassembled WGS sequence"/>
</dbReference>
<proteinExistence type="predicted"/>
<dbReference type="AlphaFoldDB" id="A0A8J2FSQ6"/>
<reference evidence="1" key="1">
    <citation type="submission" date="2021-02" db="EMBL/GenBank/DDBJ databases">
        <authorList>
            <person name="Cremers G."/>
            <person name="Picone N."/>
        </authorList>
    </citation>
    <scope>NUCLEOTIDE SEQUENCE</scope>
    <source>
        <strain evidence="1">PQ17</strain>
    </source>
</reference>
<protein>
    <submittedName>
        <fullName evidence="1">Uncharacterized protein</fullName>
    </submittedName>
</protein>
<name>A0A8J2FSQ6_9BACT</name>
<evidence type="ECO:0000313" key="2">
    <source>
        <dbReference type="Proteomes" id="UP000663859"/>
    </source>
</evidence>
<keyword evidence="2" id="KW-1185">Reference proteome</keyword>
<evidence type="ECO:0000313" key="1">
    <source>
        <dbReference type="EMBL" id="CAF0700242.1"/>
    </source>
</evidence>
<organism evidence="1 2">
    <name type="scientific">Candidatus Methylacidithermus pantelleriae</name>
    <dbReference type="NCBI Taxonomy" id="2744239"/>
    <lineage>
        <taxon>Bacteria</taxon>
        <taxon>Pseudomonadati</taxon>
        <taxon>Verrucomicrobiota</taxon>
        <taxon>Methylacidiphilae</taxon>
        <taxon>Methylacidiphilales</taxon>
        <taxon>Methylacidiphilaceae</taxon>
        <taxon>Candidatus Methylacidithermus</taxon>
    </lineage>
</organism>
<gene>
    <name evidence="1" type="ORF">MPNT_340015</name>
</gene>